<evidence type="ECO:0000256" key="1">
    <source>
        <dbReference type="SAM" id="MobiDB-lite"/>
    </source>
</evidence>
<dbReference type="AlphaFoldDB" id="A0AA39I2R7"/>
<dbReference type="Proteomes" id="UP001175271">
    <property type="component" value="Unassembled WGS sequence"/>
</dbReference>
<feature type="region of interest" description="Disordered" evidence="1">
    <location>
        <begin position="207"/>
        <end position="230"/>
    </location>
</feature>
<proteinExistence type="predicted"/>
<name>A0AA39I2R7_9BILA</name>
<dbReference type="EMBL" id="JAUCMV010000002">
    <property type="protein sequence ID" value="KAK0415498.1"/>
    <property type="molecule type" value="Genomic_DNA"/>
</dbReference>
<accession>A0AA39I2R7</accession>
<sequence>MIGARIKAQRNKTRSMSWSLRTDATRTAREFDKDARISRSSIAAPENHLLRLAKVKAEALAFRQMAHWAIDVARGLDGSSDLLKNTLEINAITTGSVEEAADKLDLINEGAEEAIRREIGLVLKRTMTSSESERLYIARNRGDLYESDGFYPSFRRSFDMVNEGTRRPNPHRDAHLPAARSGERIVRKQMKACQGQPLSVEERLEVPFPNGPQEELLGGSSAPPRKTRSR</sequence>
<evidence type="ECO:0000313" key="2">
    <source>
        <dbReference type="EMBL" id="KAK0415498.1"/>
    </source>
</evidence>
<comment type="caution">
    <text evidence="2">The sequence shown here is derived from an EMBL/GenBank/DDBJ whole genome shotgun (WGS) entry which is preliminary data.</text>
</comment>
<organism evidence="2 3">
    <name type="scientific">Steinernema hermaphroditum</name>
    <dbReference type="NCBI Taxonomy" id="289476"/>
    <lineage>
        <taxon>Eukaryota</taxon>
        <taxon>Metazoa</taxon>
        <taxon>Ecdysozoa</taxon>
        <taxon>Nematoda</taxon>
        <taxon>Chromadorea</taxon>
        <taxon>Rhabditida</taxon>
        <taxon>Tylenchina</taxon>
        <taxon>Panagrolaimomorpha</taxon>
        <taxon>Strongyloidoidea</taxon>
        <taxon>Steinernematidae</taxon>
        <taxon>Steinernema</taxon>
    </lineage>
</organism>
<evidence type="ECO:0000313" key="3">
    <source>
        <dbReference type="Proteomes" id="UP001175271"/>
    </source>
</evidence>
<gene>
    <name evidence="2" type="ORF">QR680_011975</name>
</gene>
<protein>
    <submittedName>
        <fullName evidence="2">Uncharacterized protein</fullName>
    </submittedName>
</protein>
<reference evidence="2" key="1">
    <citation type="submission" date="2023-06" db="EMBL/GenBank/DDBJ databases">
        <title>Genomic analysis of the entomopathogenic nematode Steinernema hermaphroditum.</title>
        <authorList>
            <person name="Schwarz E.M."/>
            <person name="Heppert J.K."/>
            <person name="Baniya A."/>
            <person name="Schwartz H.T."/>
            <person name="Tan C.-H."/>
            <person name="Antoshechkin I."/>
            <person name="Sternberg P.W."/>
            <person name="Goodrich-Blair H."/>
            <person name="Dillman A.R."/>
        </authorList>
    </citation>
    <scope>NUCLEOTIDE SEQUENCE</scope>
    <source>
        <strain evidence="2">PS9179</strain>
        <tissue evidence="2">Whole animal</tissue>
    </source>
</reference>
<keyword evidence="3" id="KW-1185">Reference proteome</keyword>